<dbReference type="Gene3D" id="3.40.390.10">
    <property type="entry name" value="Collagenase (Catalytic Domain)"/>
    <property type="match status" value="1"/>
</dbReference>
<keyword evidence="4 8" id="KW-0378">Hydrolase</keyword>
<dbReference type="InterPro" id="IPR012962">
    <property type="entry name" value="Pept_M54_archaemetzincn"/>
</dbReference>
<organism evidence="8 10">
    <name type="scientific">Candidatus Methanofastidiosum methylothiophilum</name>
    <dbReference type="NCBI Taxonomy" id="1705564"/>
    <lineage>
        <taxon>Archaea</taxon>
        <taxon>Methanobacteriati</taxon>
        <taxon>Methanobacteriota</taxon>
        <taxon>Stenosarchaea group</taxon>
        <taxon>Candidatus Methanofastidiosia</taxon>
        <taxon>Candidatus Methanofastidiosales</taxon>
        <taxon>Candidatus Methanofastidiosaceae</taxon>
        <taxon>Candidatus Methanofastidiosum</taxon>
    </lineage>
</organism>
<dbReference type="GO" id="GO:0008237">
    <property type="term" value="F:metallopeptidase activity"/>
    <property type="evidence" value="ECO:0007669"/>
    <property type="project" value="UniProtKB-KW"/>
</dbReference>
<dbReference type="AlphaFoldDB" id="A0A150ITM3"/>
<evidence type="ECO:0000256" key="6">
    <source>
        <dbReference type="ARBA" id="ARBA00023049"/>
    </source>
</evidence>
<protein>
    <submittedName>
        <fullName evidence="8">Archaemetzincin</fullName>
        <ecNumber evidence="8">3.4.-.-</ecNumber>
    </submittedName>
</protein>
<evidence type="ECO:0000256" key="4">
    <source>
        <dbReference type="ARBA" id="ARBA00022801"/>
    </source>
</evidence>
<evidence type="ECO:0000256" key="5">
    <source>
        <dbReference type="ARBA" id="ARBA00022833"/>
    </source>
</evidence>
<dbReference type="GO" id="GO:0006508">
    <property type="term" value="P:proteolysis"/>
    <property type="evidence" value="ECO:0007669"/>
    <property type="project" value="UniProtKB-KW"/>
</dbReference>
<dbReference type="EMBL" id="LNGE01000005">
    <property type="protein sequence ID" value="KYC46072.1"/>
    <property type="molecule type" value="Genomic_DNA"/>
</dbReference>
<evidence type="ECO:0000313" key="7">
    <source>
        <dbReference type="EMBL" id="KYC46072.1"/>
    </source>
</evidence>
<evidence type="ECO:0000256" key="2">
    <source>
        <dbReference type="ARBA" id="ARBA00022670"/>
    </source>
</evidence>
<accession>A0A150IMD5</accession>
<keyword evidence="3" id="KW-0479">Metal-binding</keyword>
<dbReference type="PANTHER" id="PTHR15910">
    <property type="entry name" value="ARCHAEMETZINCIN"/>
    <property type="match status" value="1"/>
</dbReference>
<evidence type="ECO:0000313" key="10">
    <source>
        <dbReference type="Proteomes" id="UP000091929"/>
    </source>
</evidence>
<dbReference type="CDD" id="cd11375">
    <property type="entry name" value="Peptidase_M54"/>
    <property type="match status" value="1"/>
</dbReference>
<evidence type="ECO:0000313" key="11">
    <source>
        <dbReference type="Proteomes" id="UP000092401"/>
    </source>
</evidence>
<dbReference type="InterPro" id="IPR024079">
    <property type="entry name" value="MetalloPept_cat_dom_sf"/>
</dbReference>
<name>A0A150ITM3_9EURY</name>
<proteinExistence type="predicted"/>
<sequence>MVYNKLYIRIAAAGNFDEKFLADFQKELQNLLWGTLGINASCYYNISNSGGIPIYKIPPNAYNPQVGKYNTQSLFIFGKERREESLKKFGKTEVLLKVLVLVDFEIYKSGFTGTLFGEAEVDGEIAIVTTAPLKNHFKSDFLIKERALKEALHELGHTLGLDHCKIPGCAMNISKDIYDIDEKKKTYCKECLNKLFGGYT</sequence>
<dbReference type="Proteomes" id="UP000092403">
    <property type="component" value="Unassembled WGS sequence"/>
</dbReference>
<dbReference type="SUPFAM" id="SSF55486">
    <property type="entry name" value="Metalloproteases ('zincins'), catalytic domain"/>
    <property type="match status" value="1"/>
</dbReference>
<accession>A0A150ITM3</accession>
<evidence type="ECO:0000313" key="9">
    <source>
        <dbReference type="EMBL" id="KYC50979.1"/>
    </source>
</evidence>
<keyword evidence="2" id="KW-0645">Protease</keyword>
<dbReference type="EMBL" id="LNJC01000005">
    <property type="protein sequence ID" value="KYC50979.1"/>
    <property type="molecule type" value="Genomic_DNA"/>
</dbReference>
<dbReference type="PANTHER" id="PTHR15910:SF1">
    <property type="entry name" value="ARCHAEMETZINCIN-2"/>
    <property type="match status" value="1"/>
</dbReference>
<dbReference type="Pfam" id="PF07998">
    <property type="entry name" value="Peptidase_M54"/>
    <property type="match status" value="1"/>
</dbReference>
<keyword evidence="6" id="KW-0482">Metalloprotease</keyword>
<evidence type="ECO:0000256" key="1">
    <source>
        <dbReference type="ARBA" id="ARBA00001947"/>
    </source>
</evidence>
<dbReference type="GO" id="GO:0046872">
    <property type="term" value="F:metal ion binding"/>
    <property type="evidence" value="ECO:0007669"/>
    <property type="project" value="UniProtKB-KW"/>
</dbReference>
<dbReference type="EC" id="3.4.-.-" evidence="8"/>
<dbReference type="Proteomes" id="UP000091929">
    <property type="component" value="Unassembled WGS sequence"/>
</dbReference>
<comment type="caution">
    <text evidence="8">The sequence shown here is derived from an EMBL/GenBank/DDBJ whole genome shotgun (WGS) entry which is preliminary data.</text>
</comment>
<dbReference type="Proteomes" id="UP000092401">
    <property type="component" value="Unassembled WGS sequence"/>
</dbReference>
<evidence type="ECO:0000313" key="8">
    <source>
        <dbReference type="EMBL" id="KYC48310.1"/>
    </source>
</evidence>
<accession>A0A150J183</accession>
<keyword evidence="5" id="KW-0862">Zinc</keyword>
<comment type="cofactor">
    <cofactor evidence="1">
        <name>Zn(2+)</name>
        <dbReference type="ChEBI" id="CHEBI:29105"/>
    </cofactor>
</comment>
<dbReference type="EMBL" id="LNGF01000007">
    <property type="protein sequence ID" value="KYC48310.1"/>
    <property type="molecule type" value="Genomic_DNA"/>
</dbReference>
<evidence type="ECO:0000256" key="3">
    <source>
        <dbReference type="ARBA" id="ARBA00022723"/>
    </source>
</evidence>
<reference evidence="10 11" key="1">
    <citation type="journal article" date="2016" name="ISME J.">
        <title>Chasing the elusive Euryarchaeota class WSA2: genomes reveal a uniquely fastidious methyl-reducing methanogen.</title>
        <authorList>
            <person name="Nobu M.K."/>
            <person name="Narihiro T."/>
            <person name="Kuroda K."/>
            <person name="Mei R."/>
            <person name="Liu W.T."/>
        </authorList>
    </citation>
    <scope>NUCLEOTIDE SEQUENCE [LARGE SCALE GENOMIC DNA]</scope>
    <source>
        <strain evidence="7">B03fssc0709_Meth_Bin005</strain>
        <strain evidence="8">B15fssc0709_Meth_Bin003</strain>
        <strain evidence="9">BMIXfssc0709_Meth_Bin006</strain>
    </source>
</reference>
<gene>
    <name evidence="8" type="primary">amzA</name>
    <name evidence="7" type="ORF">APG10_00283</name>
    <name evidence="8" type="ORF">APG11_00433</name>
    <name evidence="9" type="ORF">APG12_00402</name>
</gene>